<dbReference type="InterPro" id="IPR007110">
    <property type="entry name" value="Ig-like_dom"/>
</dbReference>
<evidence type="ECO:0000313" key="9">
    <source>
        <dbReference type="Proteomes" id="UP001152888"/>
    </source>
</evidence>
<dbReference type="InterPro" id="IPR036179">
    <property type="entry name" value="Ig-like_dom_sf"/>
</dbReference>
<evidence type="ECO:0000313" key="8">
    <source>
        <dbReference type="EMBL" id="CAH1965377.1"/>
    </source>
</evidence>
<dbReference type="AlphaFoldDB" id="A0A9P0P112"/>
<evidence type="ECO:0000256" key="3">
    <source>
        <dbReference type="ARBA" id="ARBA00023319"/>
    </source>
</evidence>
<dbReference type="Gene3D" id="2.60.40.10">
    <property type="entry name" value="Immunoglobulins"/>
    <property type="match status" value="2"/>
</dbReference>
<reference evidence="8" key="1">
    <citation type="submission" date="2022-03" db="EMBL/GenBank/DDBJ databases">
        <authorList>
            <person name="Sayadi A."/>
        </authorList>
    </citation>
    <scope>NUCLEOTIDE SEQUENCE</scope>
</reference>
<feature type="domain" description="Ig-like" evidence="7">
    <location>
        <begin position="122"/>
        <end position="213"/>
    </location>
</feature>
<dbReference type="SMART" id="SM00409">
    <property type="entry name" value="IG"/>
    <property type="match status" value="2"/>
</dbReference>
<protein>
    <recommendedName>
        <fullName evidence="7">Ig-like domain-containing protein</fullName>
    </recommendedName>
</protein>
<dbReference type="EMBL" id="CAKOFQ010006723">
    <property type="protein sequence ID" value="CAH1965377.1"/>
    <property type="molecule type" value="Genomic_DNA"/>
</dbReference>
<organism evidence="8 9">
    <name type="scientific">Acanthoscelides obtectus</name>
    <name type="common">Bean weevil</name>
    <name type="synonym">Bruchus obtectus</name>
    <dbReference type="NCBI Taxonomy" id="200917"/>
    <lineage>
        <taxon>Eukaryota</taxon>
        <taxon>Metazoa</taxon>
        <taxon>Ecdysozoa</taxon>
        <taxon>Arthropoda</taxon>
        <taxon>Hexapoda</taxon>
        <taxon>Insecta</taxon>
        <taxon>Pterygota</taxon>
        <taxon>Neoptera</taxon>
        <taxon>Endopterygota</taxon>
        <taxon>Coleoptera</taxon>
        <taxon>Polyphaga</taxon>
        <taxon>Cucujiformia</taxon>
        <taxon>Chrysomeloidea</taxon>
        <taxon>Chrysomelidae</taxon>
        <taxon>Bruchinae</taxon>
        <taxon>Bruchini</taxon>
        <taxon>Acanthoscelides</taxon>
    </lineage>
</organism>
<evidence type="ECO:0000256" key="1">
    <source>
        <dbReference type="ARBA" id="ARBA00022729"/>
    </source>
</evidence>
<comment type="caution">
    <text evidence="8">The sequence shown here is derived from an EMBL/GenBank/DDBJ whole genome shotgun (WGS) entry which is preliminary data.</text>
</comment>
<feature type="domain" description="Ig-like" evidence="7">
    <location>
        <begin position="20"/>
        <end position="113"/>
    </location>
</feature>
<accession>A0A9P0P112</accession>
<dbReference type="InterPro" id="IPR003599">
    <property type="entry name" value="Ig_sub"/>
</dbReference>
<keyword evidence="5" id="KW-1133">Transmembrane helix</keyword>
<dbReference type="Pfam" id="PF13927">
    <property type="entry name" value="Ig_3"/>
    <property type="match status" value="1"/>
</dbReference>
<dbReference type="PANTHER" id="PTHR45080:SF8">
    <property type="entry name" value="IG-LIKE DOMAIN-CONTAINING PROTEIN"/>
    <property type="match status" value="1"/>
</dbReference>
<keyword evidence="5" id="KW-0812">Transmembrane</keyword>
<dbReference type="SMART" id="SM00408">
    <property type="entry name" value="IGc2"/>
    <property type="match status" value="2"/>
</dbReference>
<dbReference type="PROSITE" id="PS50835">
    <property type="entry name" value="IG_LIKE"/>
    <property type="match status" value="2"/>
</dbReference>
<name>A0A9P0P112_ACAOB</name>
<feature type="transmembrane region" description="Helical" evidence="5">
    <location>
        <begin position="225"/>
        <end position="245"/>
    </location>
</feature>
<dbReference type="GO" id="GO:0007156">
    <property type="term" value="P:homophilic cell adhesion via plasma membrane adhesion molecules"/>
    <property type="evidence" value="ECO:0007669"/>
    <property type="project" value="TreeGrafter"/>
</dbReference>
<feature type="region of interest" description="Disordered" evidence="4">
    <location>
        <begin position="253"/>
        <end position="281"/>
    </location>
</feature>
<keyword evidence="9" id="KW-1185">Reference proteome</keyword>
<keyword evidence="3" id="KW-0393">Immunoglobulin domain</keyword>
<dbReference type="InterPro" id="IPR050958">
    <property type="entry name" value="Cell_Adh-Cytoskel_Orgn"/>
</dbReference>
<dbReference type="InterPro" id="IPR003598">
    <property type="entry name" value="Ig_sub2"/>
</dbReference>
<evidence type="ECO:0000256" key="2">
    <source>
        <dbReference type="ARBA" id="ARBA00023157"/>
    </source>
</evidence>
<evidence type="ECO:0000256" key="6">
    <source>
        <dbReference type="SAM" id="SignalP"/>
    </source>
</evidence>
<dbReference type="InterPro" id="IPR013783">
    <property type="entry name" value="Ig-like_fold"/>
</dbReference>
<feature type="signal peptide" evidence="6">
    <location>
        <begin position="1"/>
        <end position="20"/>
    </location>
</feature>
<evidence type="ECO:0000256" key="4">
    <source>
        <dbReference type="SAM" id="MobiDB-lite"/>
    </source>
</evidence>
<evidence type="ECO:0000256" key="5">
    <source>
        <dbReference type="SAM" id="Phobius"/>
    </source>
</evidence>
<dbReference type="PANTHER" id="PTHR45080">
    <property type="entry name" value="CONTACTIN 5"/>
    <property type="match status" value="1"/>
</dbReference>
<gene>
    <name evidence="8" type="ORF">ACAOBT_LOCUS6303</name>
</gene>
<dbReference type="SUPFAM" id="SSF48726">
    <property type="entry name" value="Immunoglobulin"/>
    <property type="match status" value="2"/>
</dbReference>
<dbReference type="GO" id="GO:0005886">
    <property type="term" value="C:plasma membrane"/>
    <property type="evidence" value="ECO:0007669"/>
    <property type="project" value="TreeGrafter"/>
</dbReference>
<dbReference type="OrthoDB" id="10255630at2759"/>
<keyword evidence="2" id="KW-1015">Disulfide bond</keyword>
<sequence>MKNLVLCVINVLFFIHTAYSTVQIQAIDKSIHFSPKENIKLVCNVTFSQDDPTPEVRWMRGGTAVTAVDDLKERAKVRWDPHNRISVLMVERAKDEDAGNYSCVAFDKENELSRDSIIAAKPLVVRTPKNLNFVEEEKLRVTCKPNREAKIHWVFHGKEYHESRDRVILEDNEEDGKIIPNGTFVLEKAERDDRGELLCVGTDPVTGDTANYTCMVRVKDKYAPLWPFLGICAEVIVLCAIIIIYEKKHKTADLEESDTDQSPDQKNTPDQAKGTKVRHRQ</sequence>
<keyword evidence="1 6" id="KW-0732">Signal</keyword>
<dbReference type="Proteomes" id="UP001152888">
    <property type="component" value="Unassembled WGS sequence"/>
</dbReference>
<keyword evidence="5" id="KW-0472">Membrane</keyword>
<proteinExistence type="predicted"/>
<feature type="chain" id="PRO_5040245194" description="Ig-like domain-containing protein" evidence="6">
    <location>
        <begin position="21"/>
        <end position="281"/>
    </location>
</feature>
<evidence type="ECO:0000259" key="7">
    <source>
        <dbReference type="PROSITE" id="PS50835"/>
    </source>
</evidence>